<evidence type="ECO:0000313" key="1">
    <source>
        <dbReference type="EMBL" id="AZG17082.1"/>
    </source>
</evidence>
<keyword evidence="1" id="KW-0614">Plasmid</keyword>
<dbReference type="Proteomes" id="UP000270411">
    <property type="component" value="Plasmid unnamed2"/>
</dbReference>
<evidence type="ECO:0000313" key="2">
    <source>
        <dbReference type="Proteomes" id="UP000270411"/>
    </source>
</evidence>
<organism evidence="1 2">
    <name type="scientific">Cupriavidus pauculus</name>
    <dbReference type="NCBI Taxonomy" id="82633"/>
    <lineage>
        <taxon>Bacteria</taxon>
        <taxon>Pseudomonadati</taxon>
        <taxon>Pseudomonadota</taxon>
        <taxon>Betaproteobacteria</taxon>
        <taxon>Burkholderiales</taxon>
        <taxon>Burkholderiaceae</taxon>
        <taxon>Cupriavidus</taxon>
    </lineage>
</organism>
<dbReference type="RefSeq" id="WP_124686811.1">
    <property type="nucleotide sequence ID" value="NZ_CP033971.1"/>
</dbReference>
<dbReference type="Pfam" id="PF06666">
    <property type="entry name" value="DUF1173"/>
    <property type="match status" value="1"/>
</dbReference>
<sequence>MITVRIGGNEFPLDDVLDDPGRYARHLERAKKIQGFAECGCGTQRPRPKLVIRRHRDIFLLARWPEQAHQHAAACPFNRQTPAKSGPSDNLDAFRLKDGHHDIRLGVTLTVSTHTPASAVQRAQQGQSSQTQRRSAGLLAFLEYAWEQAGLNAWPGTGYRGWTACWSQLTTELAECRINGRPAEGLLHIVQRWDPSRKTEILAEFDAWQARLTPTAAGSPRGIVIGQLESHEPSQYGGKLVLRQSRQRYFLSADLYARLQSSFGGALSAVGKDDQRCVAILLVEMSKGGYLRVVDVGAMLSNSQFLPCDSSHEVAMADRLIAERRAFRKPLRHIGQAATHPDFVLTDVTPEVVVEVLGMTGNADYDARIAEKRAHYRAAGIPFVEWDATSGPIDSVLLPPPLHTK</sequence>
<proteinExistence type="predicted"/>
<dbReference type="OrthoDB" id="8952417at2"/>
<dbReference type="KEGG" id="cpau:EHF44_26750"/>
<dbReference type="AlphaFoldDB" id="A0A3G8HBT4"/>
<accession>A0A3G8HBT4</accession>
<dbReference type="InterPro" id="IPR009553">
    <property type="entry name" value="DUF1173"/>
</dbReference>
<name>A0A3G8HBT4_9BURK</name>
<gene>
    <name evidence="1" type="ORF">EHF44_26750</name>
</gene>
<reference evidence="2" key="1">
    <citation type="submission" date="2018-11" db="EMBL/GenBank/DDBJ databases">
        <title>FDA dAtabase for Regulatory Grade micrObial Sequences (FDA-ARGOS): Supporting development and validation of Infectious Disease Dx tests.</title>
        <authorList>
            <person name="Goldberg B."/>
            <person name="Campos J."/>
            <person name="Tallon L."/>
            <person name="Sadzewicz L."/>
            <person name="Zhao X."/>
            <person name="Vavikolanu K."/>
            <person name="Mehta A."/>
            <person name="Aluvathingal J."/>
            <person name="Nadendla S."/>
            <person name="Geyer C."/>
            <person name="Nandy P."/>
            <person name="Yan Y."/>
            <person name="Sichtig H."/>
        </authorList>
    </citation>
    <scope>NUCLEOTIDE SEQUENCE [LARGE SCALE GENOMIC DNA]</scope>
    <source>
        <strain evidence="2">FDAARGOS_614</strain>
        <plasmid evidence="2">unnamed2</plasmid>
    </source>
</reference>
<protein>
    <submittedName>
        <fullName evidence="1">DUF1173 family protein</fullName>
    </submittedName>
</protein>
<geneLocation type="plasmid" evidence="1">
    <name>unnamed2</name>
</geneLocation>
<dbReference type="EMBL" id="CP033971">
    <property type="protein sequence ID" value="AZG17082.1"/>
    <property type="molecule type" value="Genomic_DNA"/>
</dbReference>